<evidence type="ECO:0000256" key="1">
    <source>
        <dbReference type="SAM" id="Phobius"/>
    </source>
</evidence>
<dbReference type="Proteomes" id="UP000243338">
    <property type="component" value="Unassembled WGS sequence"/>
</dbReference>
<reference evidence="4" key="1">
    <citation type="submission" date="2016-10" db="EMBL/GenBank/DDBJ databases">
        <authorList>
            <person name="Varghese N."/>
            <person name="Submissions S."/>
        </authorList>
    </citation>
    <scope>NUCLEOTIDE SEQUENCE [LARGE SCALE GENOMIC DNA]</scope>
    <source>
        <strain evidence="4">SLH 33</strain>
    </source>
</reference>
<organism evidence="3 4">
    <name type="scientific">Methanococcoides vulcani</name>
    <dbReference type="NCBI Taxonomy" id="1353158"/>
    <lineage>
        <taxon>Archaea</taxon>
        <taxon>Methanobacteriati</taxon>
        <taxon>Methanobacteriota</taxon>
        <taxon>Stenosarchaea group</taxon>
        <taxon>Methanomicrobia</taxon>
        <taxon>Methanosarcinales</taxon>
        <taxon>Methanosarcinaceae</taxon>
        <taxon>Methanococcoides</taxon>
    </lineage>
</organism>
<protein>
    <recommendedName>
        <fullName evidence="2">DUF8173 domain-containing protein</fullName>
    </recommendedName>
</protein>
<evidence type="ECO:0000313" key="3">
    <source>
        <dbReference type="EMBL" id="SES83586.1"/>
    </source>
</evidence>
<proteinExistence type="predicted"/>
<accession>A0A1H9ZRY3</accession>
<dbReference type="InterPro" id="IPR058486">
    <property type="entry name" value="DUF8173"/>
</dbReference>
<keyword evidence="1" id="KW-0472">Membrane</keyword>
<dbReference type="OrthoDB" id="142426at2157"/>
<keyword evidence="1" id="KW-0812">Transmembrane</keyword>
<evidence type="ECO:0000313" key="4">
    <source>
        <dbReference type="Proteomes" id="UP000243338"/>
    </source>
</evidence>
<dbReference type="PROSITE" id="PS00430">
    <property type="entry name" value="TONB_DEPENDENT_REC_1"/>
    <property type="match status" value="1"/>
</dbReference>
<keyword evidence="1" id="KW-1133">Transmembrane helix</keyword>
<feature type="transmembrane region" description="Helical" evidence="1">
    <location>
        <begin position="268"/>
        <end position="288"/>
    </location>
</feature>
<feature type="transmembrane region" description="Helical" evidence="1">
    <location>
        <begin position="294"/>
        <end position="315"/>
    </location>
</feature>
<gene>
    <name evidence="3" type="ORF">SAMN04488587_1171</name>
</gene>
<dbReference type="AlphaFoldDB" id="A0A1H9ZRY3"/>
<dbReference type="Pfam" id="PF26514">
    <property type="entry name" value="DUF8173"/>
    <property type="match status" value="1"/>
</dbReference>
<name>A0A1H9ZRY3_9EURY</name>
<dbReference type="EMBL" id="FOHQ01000003">
    <property type="protein sequence ID" value="SES83586.1"/>
    <property type="molecule type" value="Genomic_DNA"/>
</dbReference>
<feature type="domain" description="DUF8173" evidence="2">
    <location>
        <begin position="226"/>
        <end position="367"/>
    </location>
</feature>
<dbReference type="RefSeq" id="WP_091689698.1">
    <property type="nucleotide sequence ID" value="NZ_CAAGSJ010000005.1"/>
</dbReference>
<dbReference type="InterPro" id="IPR010916">
    <property type="entry name" value="TonB_box_CS"/>
</dbReference>
<evidence type="ECO:0000259" key="2">
    <source>
        <dbReference type="Pfam" id="PF26514"/>
    </source>
</evidence>
<feature type="transmembrane region" description="Helical" evidence="1">
    <location>
        <begin position="230"/>
        <end position="247"/>
    </location>
</feature>
<keyword evidence="4" id="KW-1185">Reference proteome</keyword>
<sequence>MKIDRTLWLLPILLLLLFAGNASAALMFDAGETVIIDDIVEDDVYLAGDTLIVSGTVLGDVVATGGTVQIYGNVSGDLIVAAGDVIITGEIGDDVRVACGNFELSGHIGDDLLVTAGTVSTNETATIGGDTTIRSGDADLAGNFGGLLDVSAGDLVFFGNVEGDAILDATDLTIQPDSSIKGDLEYSSSKEISIPAGIVGEEIKPERTEQREDRFDGEGVLKVISFIGKIAYYLFLFALGVILILVFPEKTEEIVKDIQEETFKNIAVGLLILVASIIGSAVLLITVIGIPIALFLLLLLFIVLLIAKIYTAMWLGEVTFRKAGFEYNQWTVLAVGLLLLLILTELPFVGGIISLLATLVAMGSMYFALKY</sequence>